<sequence length="222" mass="22794">MTPLGRAARAATTYYVRPDGGDASQCSGRADTAYTGTNRDCAWKHPFYALGPDGSVRIAGGDILIIGSGSYRIGEGAPGAAGCSGARCYPAAIPSGPSSRAPTRILGKSCSAPPRLRGAGGVDRVLNLEGSSNIEVGCLEITDGSDCVYAHSVSSVACTSATPWARGGIYASASRNVWLHDLNIHGLAARGIQAGGLTDWTVERVRINKNGRVGWNGDLGSA</sequence>
<dbReference type="InterPro" id="IPR012334">
    <property type="entry name" value="Pectin_lyas_fold"/>
</dbReference>
<proteinExistence type="predicted"/>
<dbReference type="Proteomes" id="UP000262917">
    <property type="component" value="Unassembled WGS sequence"/>
</dbReference>
<organism evidence="1 2">
    <name type="scientific">Cognatiluteimonas weifangensis</name>
    <dbReference type="NCBI Taxonomy" id="2303539"/>
    <lineage>
        <taxon>Bacteria</taxon>
        <taxon>Pseudomonadati</taxon>
        <taxon>Pseudomonadota</taxon>
        <taxon>Gammaproteobacteria</taxon>
        <taxon>Lysobacterales</taxon>
        <taxon>Lysobacteraceae</taxon>
        <taxon>Cognatiluteimonas</taxon>
    </lineage>
</organism>
<evidence type="ECO:0008006" key="3">
    <source>
        <dbReference type="Google" id="ProtNLM"/>
    </source>
</evidence>
<evidence type="ECO:0000313" key="2">
    <source>
        <dbReference type="Proteomes" id="UP000262917"/>
    </source>
</evidence>
<dbReference type="EMBL" id="QVPD01000011">
    <property type="protein sequence ID" value="RFP59559.1"/>
    <property type="molecule type" value="Genomic_DNA"/>
</dbReference>
<comment type="caution">
    <text evidence="1">The sequence shown here is derived from an EMBL/GenBank/DDBJ whole genome shotgun (WGS) entry which is preliminary data.</text>
</comment>
<gene>
    <name evidence="1" type="ORF">D0Y53_10535</name>
</gene>
<protein>
    <recommendedName>
        <fullName evidence="3">Right-handed parallel beta-helix repeat-containing protein</fullName>
    </recommendedName>
</protein>
<accession>A0A372DJ49</accession>
<feature type="non-terminal residue" evidence="1">
    <location>
        <position position="222"/>
    </location>
</feature>
<evidence type="ECO:0000313" key="1">
    <source>
        <dbReference type="EMBL" id="RFP59559.1"/>
    </source>
</evidence>
<name>A0A372DJ49_9GAMM</name>
<keyword evidence="2" id="KW-1185">Reference proteome</keyword>
<reference evidence="1 2" key="1">
    <citation type="submission" date="2018-08" db="EMBL/GenBank/DDBJ databases">
        <title>Lysobacter weifangensis sp. nov., a new member of the family 'Xanthomonadaceae', isolated from soil in a farmland.</title>
        <authorList>
            <person name="Zhao H."/>
        </authorList>
    </citation>
    <scope>NUCLEOTIDE SEQUENCE [LARGE SCALE GENOMIC DNA]</scope>
    <source>
        <strain evidence="1 2">WF-2</strain>
    </source>
</reference>
<dbReference type="InterPro" id="IPR011050">
    <property type="entry name" value="Pectin_lyase_fold/virulence"/>
</dbReference>
<dbReference type="Gene3D" id="2.160.20.10">
    <property type="entry name" value="Single-stranded right-handed beta-helix, Pectin lyase-like"/>
    <property type="match status" value="1"/>
</dbReference>
<dbReference type="AlphaFoldDB" id="A0A372DJ49"/>
<dbReference type="SUPFAM" id="SSF51126">
    <property type="entry name" value="Pectin lyase-like"/>
    <property type="match status" value="1"/>
</dbReference>